<dbReference type="InterPro" id="IPR005135">
    <property type="entry name" value="Endo/exonuclease/phosphatase"/>
</dbReference>
<dbReference type="EMBL" id="JQDR03017822">
    <property type="protein sequence ID" value="KAA0183355.1"/>
    <property type="molecule type" value="Genomic_DNA"/>
</dbReference>
<reference evidence="2" key="3">
    <citation type="submission" date="2019-06" db="EMBL/GenBank/DDBJ databases">
        <authorList>
            <person name="Poynton C."/>
            <person name="Hasenbein S."/>
            <person name="Benoit J.B."/>
            <person name="Sepulveda M.S."/>
            <person name="Poelchau M.F."/>
            <person name="Murali S.C."/>
            <person name="Chen S."/>
            <person name="Glastad K.M."/>
            <person name="Werren J.H."/>
            <person name="Vineis J.H."/>
            <person name="Bowen J.L."/>
            <person name="Friedrich M."/>
            <person name="Jones J."/>
            <person name="Robertson H.M."/>
            <person name="Feyereisen R."/>
            <person name="Mechler-Hickson A."/>
            <person name="Mathers N."/>
            <person name="Lee C.E."/>
            <person name="Colbourne J.K."/>
            <person name="Biales A."/>
            <person name="Johnston J.S."/>
            <person name="Wellborn G.A."/>
            <person name="Rosendale A.J."/>
            <person name="Cridge A.G."/>
            <person name="Munoz-Torres M.C."/>
            <person name="Bain P.A."/>
            <person name="Manny A.R."/>
            <person name="Major K.M."/>
            <person name="Lambert F.N."/>
            <person name="Vulpe C.D."/>
            <person name="Tuck P."/>
            <person name="Blalock B.J."/>
            <person name="Lin Y.-Y."/>
            <person name="Smith M.E."/>
            <person name="Ochoa-Acuna H."/>
            <person name="Chen M.-J.M."/>
            <person name="Childers C.P."/>
            <person name="Qu J."/>
            <person name="Dugan S."/>
            <person name="Lee S.L."/>
            <person name="Chao H."/>
            <person name="Dinh H."/>
            <person name="Han Y."/>
            <person name="Doddapaneni H."/>
            <person name="Worley K.C."/>
            <person name="Muzny D.M."/>
            <person name="Gibbs R.A."/>
            <person name="Richards S."/>
        </authorList>
    </citation>
    <scope>NUCLEOTIDE SEQUENCE</scope>
    <source>
        <strain evidence="2">HAZT.00-mixed</strain>
        <tissue evidence="2">Whole organism</tissue>
    </source>
</reference>
<comment type="caution">
    <text evidence="2">The sequence shown here is derived from an EMBL/GenBank/DDBJ whole genome shotgun (WGS) entry which is preliminary data.</text>
</comment>
<reference evidence="2" key="1">
    <citation type="submission" date="2014-08" db="EMBL/GenBank/DDBJ databases">
        <authorList>
            <person name="Murali S."/>
            <person name="Richards S."/>
            <person name="Bandaranaike D."/>
            <person name="Bellair M."/>
            <person name="Blankenburg K."/>
            <person name="Chao H."/>
            <person name="Dinh H."/>
            <person name="Doddapaneni H."/>
            <person name="Dugan-Rocha S."/>
            <person name="Elkadiri S."/>
            <person name="Gnanaolivu R."/>
            <person name="Hughes D."/>
            <person name="Lee S."/>
            <person name="Li M."/>
            <person name="Ming W."/>
            <person name="Munidasa M."/>
            <person name="Muniz J."/>
            <person name="Nguyen L."/>
            <person name="Osuji N."/>
            <person name="Pu L.-L."/>
            <person name="Puazo M."/>
            <person name="Skinner E."/>
            <person name="Qu C."/>
            <person name="Quiroz J."/>
            <person name="Raj R."/>
            <person name="Weissenberger G."/>
            <person name="Xin Y."/>
            <person name="Zou X."/>
            <person name="Han Y."/>
            <person name="Worley K."/>
            <person name="Muzny D."/>
            <person name="Gibbs R."/>
        </authorList>
    </citation>
    <scope>NUCLEOTIDE SEQUENCE</scope>
    <source>
        <strain evidence="2">HAZT.00-mixed</strain>
        <tissue evidence="2">Whole organism</tissue>
    </source>
</reference>
<organism evidence="2">
    <name type="scientific">Hyalella azteca</name>
    <name type="common">Amphipod</name>
    <dbReference type="NCBI Taxonomy" id="294128"/>
    <lineage>
        <taxon>Eukaryota</taxon>
        <taxon>Metazoa</taxon>
        <taxon>Ecdysozoa</taxon>
        <taxon>Arthropoda</taxon>
        <taxon>Crustacea</taxon>
        <taxon>Multicrustacea</taxon>
        <taxon>Malacostraca</taxon>
        <taxon>Eumalacostraca</taxon>
        <taxon>Peracarida</taxon>
        <taxon>Amphipoda</taxon>
        <taxon>Senticaudata</taxon>
        <taxon>Talitrida</taxon>
        <taxon>Talitroidea</taxon>
        <taxon>Hyalellidae</taxon>
        <taxon>Hyalella</taxon>
    </lineage>
</organism>
<reference evidence="2" key="2">
    <citation type="journal article" date="2018" name="Environ. Sci. Technol.">
        <title>The Toxicogenome of Hyalella azteca: A Model for Sediment Ecotoxicology and Evolutionary Toxicology.</title>
        <authorList>
            <person name="Poynton H.C."/>
            <person name="Hasenbein S."/>
            <person name="Benoit J.B."/>
            <person name="Sepulveda M.S."/>
            <person name="Poelchau M.F."/>
            <person name="Hughes D.S.T."/>
            <person name="Murali S.C."/>
            <person name="Chen S."/>
            <person name="Glastad K.M."/>
            <person name="Goodisman M.A.D."/>
            <person name="Werren J.H."/>
            <person name="Vineis J.H."/>
            <person name="Bowen J.L."/>
            <person name="Friedrich M."/>
            <person name="Jones J."/>
            <person name="Robertson H.M."/>
            <person name="Feyereisen R."/>
            <person name="Mechler-Hickson A."/>
            <person name="Mathers N."/>
            <person name="Lee C.E."/>
            <person name="Colbourne J.K."/>
            <person name="Biales A."/>
            <person name="Johnston J.S."/>
            <person name="Wellborn G.A."/>
            <person name="Rosendale A.J."/>
            <person name="Cridge A.G."/>
            <person name="Munoz-Torres M.C."/>
            <person name="Bain P.A."/>
            <person name="Manny A.R."/>
            <person name="Major K.M."/>
            <person name="Lambert F.N."/>
            <person name="Vulpe C.D."/>
            <person name="Tuck P."/>
            <person name="Blalock B.J."/>
            <person name="Lin Y.Y."/>
            <person name="Smith M.E."/>
            <person name="Ochoa-Acuna H."/>
            <person name="Chen M.M."/>
            <person name="Childers C.P."/>
            <person name="Qu J."/>
            <person name="Dugan S."/>
            <person name="Lee S.L."/>
            <person name="Chao H."/>
            <person name="Dinh H."/>
            <person name="Han Y."/>
            <person name="Doddapaneni H."/>
            <person name="Worley K.C."/>
            <person name="Muzny D.M."/>
            <person name="Gibbs R.A."/>
            <person name="Richards S."/>
        </authorList>
    </citation>
    <scope>NUCLEOTIDE SEQUENCE</scope>
    <source>
        <strain evidence="2">HAZT.00-mixed</strain>
        <tissue evidence="2">Whole organism</tissue>
    </source>
</reference>
<dbReference type="AlphaFoldDB" id="A0A6A0GNW5"/>
<dbReference type="OrthoDB" id="10065625at2759"/>
<evidence type="ECO:0000313" key="2">
    <source>
        <dbReference type="EMBL" id="KAA0183355.1"/>
    </source>
</evidence>
<gene>
    <name evidence="2" type="ORF">HAZT_HAZT003633</name>
</gene>
<dbReference type="Proteomes" id="UP000711488">
    <property type="component" value="Unassembled WGS sequence"/>
</dbReference>
<name>A0A6A0GNW5_HYAAZ</name>
<accession>A0A6A0GNW5</accession>
<protein>
    <recommendedName>
        <fullName evidence="1">Endonuclease/exonuclease/phosphatase domain-containing protein</fullName>
    </recommendedName>
</protein>
<feature type="domain" description="Endonuclease/exonuclease/phosphatase" evidence="1">
    <location>
        <begin position="4"/>
        <end position="92"/>
    </location>
</feature>
<dbReference type="SUPFAM" id="SSF56219">
    <property type="entry name" value="DNase I-like"/>
    <property type="match status" value="1"/>
</dbReference>
<dbReference type="Pfam" id="PF14529">
    <property type="entry name" value="Exo_endo_phos_2"/>
    <property type="match status" value="1"/>
</dbReference>
<dbReference type="Gene3D" id="3.60.10.10">
    <property type="entry name" value="Endonuclease/exonuclease/phosphatase"/>
    <property type="match status" value="1"/>
</dbReference>
<evidence type="ECO:0000259" key="1">
    <source>
        <dbReference type="Pfam" id="PF14529"/>
    </source>
</evidence>
<proteinExistence type="predicted"/>
<dbReference type="GO" id="GO:0003824">
    <property type="term" value="F:catalytic activity"/>
    <property type="evidence" value="ECO:0007669"/>
    <property type="project" value="InterPro"/>
</dbReference>
<dbReference type="InterPro" id="IPR036691">
    <property type="entry name" value="Endo/exonu/phosph_ase_sf"/>
</dbReference>
<sequence length="229" mass="25926">MESHNTIIMGDFNAHNPAWFSVTQDDHAAAPCEALMNQVDSSQLFLLNQDTPTRLPSQAAPSSPDLTLISPHLALDAVWTLLARLNSDHLPISISLDSMNTSMNRPTRTYINFRRADWDAYVADTEAATPTRALNPNHPSLPDLYNNISTAITTHSCITWIMKVQSTNLQKNPPKFWSLLRSFSGKSTRQAPNQPISHATADHIIALFFFPRFMRFFRYQRDPFCMSTY</sequence>